<dbReference type="InterPro" id="IPR021136">
    <property type="entry name" value="Flagellar_hook_control-like_C"/>
</dbReference>
<organism evidence="3 4">
    <name type="scientific">Stutzerimonas stutzeri RCH2</name>
    <dbReference type="NCBI Taxonomy" id="644801"/>
    <lineage>
        <taxon>Bacteria</taxon>
        <taxon>Pseudomonadati</taxon>
        <taxon>Pseudomonadota</taxon>
        <taxon>Gammaproteobacteria</taxon>
        <taxon>Pseudomonadales</taxon>
        <taxon>Pseudomonadaceae</taxon>
        <taxon>Stutzerimonas</taxon>
    </lineage>
</organism>
<reference evidence="3 4" key="1">
    <citation type="submission" date="2011-10" db="EMBL/GenBank/DDBJ databases">
        <title>Complete sequence of chromosome of Pseudomonas stutzeri RCH2.</title>
        <authorList>
            <consortium name="US DOE Joint Genome Institute"/>
            <person name="Lucas S."/>
            <person name="Han J."/>
            <person name="Lapidus A."/>
            <person name="Cheng J.-F."/>
            <person name="Goodwin L."/>
            <person name="Pitluck S."/>
            <person name="Peters L."/>
            <person name="Ovchinnikova G."/>
            <person name="Zeytun A."/>
            <person name="Lu M."/>
            <person name="Detter J.C."/>
            <person name="Han C."/>
            <person name="Tapia R."/>
            <person name="Land M."/>
            <person name="Hauser L."/>
            <person name="Kyrpides N."/>
            <person name="Ivanova N."/>
            <person name="Pagani I."/>
            <person name="Chakraborty R."/>
            <person name="Arkin A."/>
            <person name="Dehal P."/>
            <person name="Wall J."/>
            <person name="Hazen T."/>
            <person name="Woyke T."/>
        </authorList>
    </citation>
    <scope>NUCLEOTIDE SEQUENCE [LARGE SCALE GENOMIC DNA]</scope>
    <source>
        <strain evidence="3 4">RCH2</strain>
    </source>
</reference>
<keyword evidence="3" id="KW-0966">Cell projection</keyword>
<dbReference type="PANTHER" id="PTHR37533:SF2">
    <property type="entry name" value="FLAGELLAR HOOK-LENGTH CONTROL PROTEIN"/>
    <property type="match status" value="1"/>
</dbReference>
<dbReference type="PANTHER" id="PTHR37533">
    <property type="entry name" value="FLAGELLAR HOOK-LENGTH CONTROL PROTEIN"/>
    <property type="match status" value="1"/>
</dbReference>
<name>L0GS63_STUST</name>
<evidence type="ECO:0000259" key="2">
    <source>
        <dbReference type="Pfam" id="PF02120"/>
    </source>
</evidence>
<dbReference type="Gene3D" id="3.30.750.140">
    <property type="match status" value="1"/>
</dbReference>
<dbReference type="eggNOG" id="COG3144">
    <property type="taxonomic scope" value="Bacteria"/>
</dbReference>
<gene>
    <name evidence="3" type="ORF">Psest_4162</name>
</gene>
<dbReference type="InterPro" id="IPR052563">
    <property type="entry name" value="FliK"/>
</dbReference>
<sequence>MIQLIPASASAAGTAQALTQPLRPASLSGHAAARAAEGQPGLGADFSARMLTAAVELDMDTLQQPVAEQAELSPSALAEPVAQASSDEAAEQGPVEQWLLGMLDQQQVQVQAREAAVQPGWPAAPQPAGAETEGEAAGVAEARLQGQVAPLPLELSGRQMADPVADRPMPAAQAIRPVVEPGAVLSLLATGAAGSDLGAELPVEQLKELAPIDEGSQSAPLLAERPTSSVAQGAERLLKLQGPEAKWGEQMLHALREHVEIQLQQRQQSASIRLDPPELGSLEIHLSHESGRLSVQLSAANADVARLLQQTSDRLRQELVAQHFVQVNVQVGADGQSGRQGQSQQAHDGDAVLAATTPARAAAVEDGGARSAGRSSDVLVTV</sequence>
<evidence type="ECO:0000313" key="4">
    <source>
        <dbReference type="Proteomes" id="UP000010820"/>
    </source>
</evidence>
<keyword evidence="3" id="KW-0969">Cilium</keyword>
<proteinExistence type="predicted"/>
<feature type="domain" description="Flagellar hook-length control protein-like C-terminal" evidence="2">
    <location>
        <begin position="259"/>
        <end position="339"/>
    </location>
</feature>
<evidence type="ECO:0000313" key="3">
    <source>
        <dbReference type="EMBL" id="AGA88632.1"/>
    </source>
</evidence>
<dbReference type="Pfam" id="PF02120">
    <property type="entry name" value="Flg_hook"/>
    <property type="match status" value="1"/>
</dbReference>
<dbReference type="CDD" id="cd17470">
    <property type="entry name" value="T3SS_Flik_C"/>
    <property type="match status" value="1"/>
</dbReference>
<dbReference type="STRING" id="644801.Psest_4162"/>
<dbReference type="RefSeq" id="WP_015278793.1">
    <property type="nucleotide sequence ID" value="NC_019936.1"/>
</dbReference>
<protein>
    <submittedName>
        <fullName evidence="3">Flagellar hook-length control protein</fullName>
    </submittedName>
</protein>
<evidence type="ECO:0000256" key="1">
    <source>
        <dbReference type="SAM" id="MobiDB-lite"/>
    </source>
</evidence>
<accession>L0GS63</accession>
<dbReference type="AlphaFoldDB" id="L0GS63"/>
<dbReference type="EMBL" id="CP003071">
    <property type="protein sequence ID" value="AGA88632.1"/>
    <property type="molecule type" value="Genomic_DNA"/>
</dbReference>
<dbReference type="KEGG" id="psh:Psest_4162"/>
<keyword evidence="3" id="KW-0282">Flagellum</keyword>
<dbReference type="Proteomes" id="UP000010820">
    <property type="component" value="Chromosome"/>
</dbReference>
<dbReference type="HOGENOM" id="CLU_066219_0_0_6"/>
<feature type="region of interest" description="Disordered" evidence="1">
    <location>
        <begin position="71"/>
        <end position="90"/>
    </location>
</feature>
<dbReference type="InterPro" id="IPR038610">
    <property type="entry name" value="FliK-like_C_sf"/>
</dbReference>
<dbReference type="PATRIC" id="fig|644801.3.peg.4062"/>